<feature type="region of interest" description="Disordered" evidence="1">
    <location>
        <begin position="35"/>
        <end position="62"/>
    </location>
</feature>
<gene>
    <name evidence="2" type="ORF">F5878DRAFT_249019</name>
</gene>
<dbReference type="EMBL" id="MU806300">
    <property type="protein sequence ID" value="KAJ3836695.1"/>
    <property type="molecule type" value="Genomic_DNA"/>
</dbReference>
<organism evidence="2 3">
    <name type="scientific">Lentinula raphanica</name>
    <dbReference type="NCBI Taxonomy" id="153919"/>
    <lineage>
        <taxon>Eukaryota</taxon>
        <taxon>Fungi</taxon>
        <taxon>Dikarya</taxon>
        <taxon>Basidiomycota</taxon>
        <taxon>Agaricomycotina</taxon>
        <taxon>Agaricomycetes</taxon>
        <taxon>Agaricomycetidae</taxon>
        <taxon>Agaricales</taxon>
        <taxon>Marasmiineae</taxon>
        <taxon>Omphalotaceae</taxon>
        <taxon>Lentinula</taxon>
    </lineage>
</organism>
<feature type="compositionally biased region" description="Polar residues" evidence="1">
    <location>
        <begin position="35"/>
        <end position="44"/>
    </location>
</feature>
<accession>A0AA38P5V3</accession>
<keyword evidence="3" id="KW-1185">Reference proteome</keyword>
<feature type="compositionally biased region" description="Low complexity" evidence="1">
    <location>
        <begin position="45"/>
        <end position="61"/>
    </location>
</feature>
<dbReference type="Proteomes" id="UP001163846">
    <property type="component" value="Unassembled WGS sequence"/>
</dbReference>
<proteinExistence type="predicted"/>
<evidence type="ECO:0000313" key="2">
    <source>
        <dbReference type="EMBL" id="KAJ3836695.1"/>
    </source>
</evidence>
<evidence type="ECO:0000256" key="1">
    <source>
        <dbReference type="SAM" id="MobiDB-lite"/>
    </source>
</evidence>
<reference evidence="2" key="1">
    <citation type="submission" date="2022-08" db="EMBL/GenBank/DDBJ databases">
        <authorList>
            <consortium name="DOE Joint Genome Institute"/>
            <person name="Min B."/>
            <person name="Riley R."/>
            <person name="Sierra-Patev S."/>
            <person name="Naranjo-Ortiz M."/>
            <person name="Looney B."/>
            <person name="Konkel Z."/>
            <person name="Slot J.C."/>
            <person name="Sakamoto Y."/>
            <person name="Steenwyk J.L."/>
            <person name="Rokas A."/>
            <person name="Carro J."/>
            <person name="Camarero S."/>
            <person name="Ferreira P."/>
            <person name="Molpeceres G."/>
            <person name="Ruiz-Duenas F.J."/>
            <person name="Serrano A."/>
            <person name="Henrissat B."/>
            <person name="Drula E."/>
            <person name="Hughes K.W."/>
            <person name="Mata J.L."/>
            <person name="Ishikawa N.K."/>
            <person name="Vargas-Isla R."/>
            <person name="Ushijima S."/>
            <person name="Smith C.A."/>
            <person name="Ahrendt S."/>
            <person name="Andreopoulos W."/>
            <person name="He G."/>
            <person name="Labutti K."/>
            <person name="Lipzen A."/>
            <person name="Ng V."/>
            <person name="Sandor L."/>
            <person name="Barry K."/>
            <person name="Martinez A.T."/>
            <person name="Xiao Y."/>
            <person name="Gibbons J.G."/>
            <person name="Terashima K."/>
            <person name="Hibbett D.S."/>
            <person name="Grigoriev I.V."/>
        </authorList>
    </citation>
    <scope>NUCLEOTIDE SEQUENCE</scope>
    <source>
        <strain evidence="2">TFB9207</strain>
    </source>
</reference>
<protein>
    <submittedName>
        <fullName evidence="2">Uncharacterized protein</fullName>
    </submittedName>
</protein>
<sequence>MLARILLRMTVTCFCTQNLISSLSPRVLASPLALHQSSSRTDTVSAGSGSESSSEQLSTSTHVLETRDYHRPLDFIY</sequence>
<name>A0AA38P5V3_9AGAR</name>
<evidence type="ECO:0000313" key="3">
    <source>
        <dbReference type="Proteomes" id="UP001163846"/>
    </source>
</evidence>
<dbReference type="AlphaFoldDB" id="A0AA38P5V3"/>
<comment type="caution">
    <text evidence="2">The sequence shown here is derived from an EMBL/GenBank/DDBJ whole genome shotgun (WGS) entry which is preliminary data.</text>
</comment>